<dbReference type="SUPFAM" id="SSF89360">
    <property type="entry name" value="HesB-like domain"/>
    <property type="match status" value="1"/>
</dbReference>
<feature type="domain" description="Core" evidence="2">
    <location>
        <begin position="16"/>
        <end position="116"/>
    </location>
</feature>
<dbReference type="STRING" id="1249552.PS2015_1266"/>
<dbReference type="NCBIfam" id="TIGR00049">
    <property type="entry name" value="iron-sulfur cluster assembly accessory protein"/>
    <property type="match status" value="1"/>
</dbReference>
<dbReference type="InterPro" id="IPR050322">
    <property type="entry name" value="Fe-S_cluster_asmbl/transfer"/>
</dbReference>
<proteinExistence type="inferred from homology"/>
<accession>A0A0S2KCL9</accession>
<evidence type="ECO:0000259" key="2">
    <source>
        <dbReference type="Pfam" id="PF01521"/>
    </source>
</evidence>
<dbReference type="InterPro" id="IPR016092">
    <property type="entry name" value="ATAP"/>
</dbReference>
<evidence type="ECO:0000313" key="3">
    <source>
        <dbReference type="EMBL" id="ALO45925.1"/>
    </source>
</evidence>
<dbReference type="EMBL" id="CP013189">
    <property type="protein sequence ID" value="ALO45925.1"/>
    <property type="molecule type" value="Genomic_DNA"/>
</dbReference>
<dbReference type="GO" id="GO:0016226">
    <property type="term" value="P:iron-sulfur cluster assembly"/>
    <property type="evidence" value="ECO:0007669"/>
    <property type="project" value="InterPro"/>
</dbReference>
<dbReference type="Proteomes" id="UP000065641">
    <property type="component" value="Chromosome"/>
</dbReference>
<dbReference type="AlphaFoldDB" id="A0A0S2KCL9"/>
<dbReference type="KEGG" id="pspi:PS2015_1266"/>
<dbReference type="InterPro" id="IPR035903">
    <property type="entry name" value="HesB-like_dom_sf"/>
</dbReference>
<dbReference type="InterPro" id="IPR000361">
    <property type="entry name" value="ATAP_core_dom"/>
</dbReference>
<evidence type="ECO:0000313" key="4">
    <source>
        <dbReference type="Proteomes" id="UP000065641"/>
    </source>
</evidence>
<protein>
    <submittedName>
        <fullName evidence="3">ATPase</fullName>
    </submittedName>
</protein>
<dbReference type="RefSeq" id="WP_058021417.1">
    <property type="nucleotide sequence ID" value="NZ_CP013189.1"/>
</dbReference>
<dbReference type="PANTHER" id="PTHR10072">
    <property type="entry name" value="IRON-SULFUR CLUSTER ASSEMBLY PROTEIN"/>
    <property type="match status" value="1"/>
</dbReference>
<dbReference type="GO" id="GO:0005829">
    <property type="term" value="C:cytosol"/>
    <property type="evidence" value="ECO:0007669"/>
    <property type="project" value="TreeGrafter"/>
</dbReference>
<evidence type="ECO:0000256" key="1">
    <source>
        <dbReference type="ARBA" id="ARBA00006718"/>
    </source>
</evidence>
<keyword evidence="4" id="KW-1185">Reference proteome</keyword>
<dbReference type="GO" id="GO:0051537">
    <property type="term" value="F:2 iron, 2 sulfur cluster binding"/>
    <property type="evidence" value="ECO:0007669"/>
    <property type="project" value="TreeGrafter"/>
</dbReference>
<name>A0A0S2KCL9_9GAMM</name>
<sequence>MTVETFDPQRAASPVSVTPEAIEHFRRQLLKDQKAKAVRLSVKESGCTGFMYVVDLVTDAQSDDLHQPLAEGVELLIDKSSLGIVNGTRIELVTEGVNKQLRFQNPNAKDHCGCGESFSVA</sequence>
<organism evidence="3 4">
    <name type="scientific">Pseudohongiella spirulinae</name>
    <dbReference type="NCBI Taxonomy" id="1249552"/>
    <lineage>
        <taxon>Bacteria</taxon>
        <taxon>Pseudomonadati</taxon>
        <taxon>Pseudomonadota</taxon>
        <taxon>Gammaproteobacteria</taxon>
        <taxon>Pseudomonadales</taxon>
        <taxon>Pseudohongiellaceae</taxon>
        <taxon>Pseudohongiella</taxon>
    </lineage>
</organism>
<dbReference type="Gene3D" id="2.60.300.12">
    <property type="entry name" value="HesB-like domain"/>
    <property type="match status" value="1"/>
</dbReference>
<dbReference type="PANTHER" id="PTHR10072:SF47">
    <property type="entry name" value="PROTEIN SUFA"/>
    <property type="match status" value="1"/>
</dbReference>
<gene>
    <name evidence="3" type="ORF">PS2015_1266</name>
</gene>
<reference evidence="3 4" key="1">
    <citation type="submission" date="2015-11" db="EMBL/GenBank/DDBJ databases">
        <authorList>
            <person name="Zhang Y."/>
            <person name="Guo Z."/>
        </authorList>
    </citation>
    <scope>NUCLEOTIDE SEQUENCE [LARGE SCALE GENOMIC DNA]</scope>
    <source>
        <strain evidence="3 4">KCTC 32221</strain>
    </source>
</reference>
<dbReference type="Pfam" id="PF01521">
    <property type="entry name" value="Fe-S_biosyn"/>
    <property type="match status" value="1"/>
</dbReference>
<comment type="similarity">
    <text evidence="1">Belongs to the HesB/IscA family.</text>
</comment>
<dbReference type="OrthoDB" id="9801228at2"/>